<accession>A0A6J7XC53</accession>
<gene>
    <name evidence="1" type="ORF">UFOVP760_262</name>
</gene>
<evidence type="ECO:0000313" key="1">
    <source>
        <dbReference type="EMBL" id="CAB5226488.1"/>
    </source>
</evidence>
<protein>
    <submittedName>
        <fullName evidence="1">Uncharacterized protein</fullName>
    </submittedName>
</protein>
<organism evidence="1">
    <name type="scientific">uncultured Caudovirales phage</name>
    <dbReference type="NCBI Taxonomy" id="2100421"/>
    <lineage>
        <taxon>Viruses</taxon>
        <taxon>Duplodnaviria</taxon>
        <taxon>Heunggongvirae</taxon>
        <taxon>Uroviricota</taxon>
        <taxon>Caudoviricetes</taxon>
        <taxon>Peduoviridae</taxon>
        <taxon>Maltschvirus</taxon>
        <taxon>Maltschvirus maltsch</taxon>
    </lineage>
</organism>
<reference evidence="1" key="1">
    <citation type="submission" date="2020-05" db="EMBL/GenBank/DDBJ databases">
        <authorList>
            <person name="Chiriac C."/>
            <person name="Salcher M."/>
            <person name="Ghai R."/>
            <person name="Kavagutti S V."/>
        </authorList>
    </citation>
    <scope>NUCLEOTIDE SEQUENCE</scope>
</reference>
<dbReference type="EMBL" id="LR798360">
    <property type="protein sequence ID" value="CAB5226488.1"/>
    <property type="molecule type" value="Genomic_DNA"/>
</dbReference>
<name>A0A6J7XC53_9CAUD</name>
<proteinExistence type="predicted"/>
<sequence>MKISKLIHQLHQMQVLHGDIEVGHEVGDGGFEYVEHLVPLYPKSQNLSEDKSKPVWGIELR</sequence>